<dbReference type="EMBL" id="BKCJ011118226">
    <property type="protein sequence ID" value="GFC88951.1"/>
    <property type="molecule type" value="Genomic_DNA"/>
</dbReference>
<evidence type="ECO:0000259" key="6">
    <source>
        <dbReference type="PROSITE" id="PS50011"/>
    </source>
</evidence>
<keyword evidence="4 7" id="KW-0418">Kinase</keyword>
<dbReference type="AlphaFoldDB" id="A0A699RYB6"/>
<proteinExistence type="predicted"/>
<dbReference type="InterPro" id="IPR001245">
    <property type="entry name" value="Ser-Thr/Tyr_kinase_cat_dom"/>
</dbReference>
<keyword evidence="5" id="KW-0067">ATP-binding</keyword>
<organism evidence="7">
    <name type="scientific">Tanacetum cinerariifolium</name>
    <name type="common">Dalmatian daisy</name>
    <name type="synonym">Chrysanthemum cinerariifolium</name>
    <dbReference type="NCBI Taxonomy" id="118510"/>
    <lineage>
        <taxon>Eukaryota</taxon>
        <taxon>Viridiplantae</taxon>
        <taxon>Streptophyta</taxon>
        <taxon>Embryophyta</taxon>
        <taxon>Tracheophyta</taxon>
        <taxon>Spermatophyta</taxon>
        <taxon>Magnoliopsida</taxon>
        <taxon>eudicotyledons</taxon>
        <taxon>Gunneridae</taxon>
        <taxon>Pentapetalae</taxon>
        <taxon>asterids</taxon>
        <taxon>campanulids</taxon>
        <taxon>Asterales</taxon>
        <taxon>Asteraceae</taxon>
        <taxon>Asteroideae</taxon>
        <taxon>Anthemideae</taxon>
        <taxon>Anthemidinae</taxon>
        <taxon>Tanacetum</taxon>
    </lineage>
</organism>
<dbReference type="PANTHER" id="PTHR27002">
    <property type="entry name" value="RECEPTOR-LIKE SERINE/THREONINE-PROTEIN KINASE SD1-8"/>
    <property type="match status" value="1"/>
</dbReference>
<dbReference type="InterPro" id="IPR000719">
    <property type="entry name" value="Prot_kinase_dom"/>
</dbReference>
<dbReference type="PANTHER" id="PTHR27002:SF150">
    <property type="entry name" value="RECEPTOR-LIKE SERINE_THREONINE-PROTEIN KINASE SD1-8"/>
    <property type="match status" value="1"/>
</dbReference>
<dbReference type="SUPFAM" id="SSF56112">
    <property type="entry name" value="Protein kinase-like (PK-like)"/>
    <property type="match status" value="1"/>
</dbReference>
<evidence type="ECO:0000256" key="5">
    <source>
        <dbReference type="ARBA" id="ARBA00022840"/>
    </source>
</evidence>
<feature type="non-terminal residue" evidence="7">
    <location>
        <position position="1"/>
    </location>
</feature>
<evidence type="ECO:0000256" key="4">
    <source>
        <dbReference type="ARBA" id="ARBA00022777"/>
    </source>
</evidence>
<accession>A0A699RYB6</accession>
<reference evidence="7" key="1">
    <citation type="journal article" date="2019" name="Sci. Rep.">
        <title>Draft genome of Tanacetum cinerariifolium, the natural source of mosquito coil.</title>
        <authorList>
            <person name="Yamashiro T."/>
            <person name="Shiraishi A."/>
            <person name="Satake H."/>
            <person name="Nakayama K."/>
        </authorList>
    </citation>
    <scope>NUCLEOTIDE SEQUENCE</scope>
</reference>
<sequence>ISCSGYMSPEYAMDGSYSTKSDVFSFGVLVLEIVSGKKNRGSSYTSSQLSLLGHTWMLWREGNPLELVDESLGEKFSEDEVLRCIQIGLLCVQEQPEDRPSMSKVLLMLSSETIQLPQPKYPGFFIGKRDNGTNSSSKQYDSMTINEVTVTTLDAR</sequence>
<evidence type="ECO:0000313" key="7">
    <source>
        <dbReference type="EMBL" id="GFC88951.1"/>
    </source>
</evidence>
<evidence type="ECO:0000256" key="2">
    <source>
        <dbReference type="ARBA" id="ARBA00022679"/>
    </source>
</evidence>
<evidence type="ECO:0000256" key="3">
    <source>
        <dbReference type="ARBA" id="ARBA00022741"/>
    </source>
</evidence>
<dbReference type="InterPro" id="IPR021820">
    <property type="entry name" value="S-locus_recpt_kinase_C"/>
</dbReference>
<dbReference type="GO" id="GO:0004674">
    <property type="term" value="F:protein serine/threonine kinase activity"/>
    <property type="evidence" value="ECO:0007669"/>
    <property type="project" value="UniProtKB-KW"/>
</dbReference>
<evidence type="ECO:0000256" key="1">
    <source>
        <dbReference type="ARBA" id="ARBA00022527"/>
    </source>
</evidence>
<dbReference type="Gene3D" id="1.10.510.10">
    <property type="entry name" value="Transferase(Phosphotransferase) domain 1"/>
    <property type="match status" value="1"/>
</dbReference>
<dbReference type="GO" id="GO:0005886">
    <property type="term" value="C:plasma membrane"/>
    <property type="evidence" value="ECO:0007669"/>
    <property type="project" value="TreeGrafter"/>
</dbReference>
<feature type="domain" description="Protein kinase" evidence="6">
    <location>
        <begin position="1"/>
        <end position="114"/>
    </location>
</feature>
<keyword evidence="1" id="KW-0723">Serine/threonine-protein kinase</keyword>
<keyword evidence="3" id="KW-0547">Nucleotide-binding</keyword>
<keyword evidence="2" id="KW-0808">Transferase</keyword>
<name>A0A699RYB6_TANCI</name>
<dbReference type="PROSITE" id="PS50011">
    <property type="entry name" value="PROTEIN_KINASE_DOM"/>
    <property type="match status" value="1"/>
</dbReference>
<dbReference type="GO" id="GO:0005524">
    <property type="term" value="F:ATP binding"/>
    <property type="evidence" value="ECO:0007669"/>
    <property type="project" value="UniProtKB-KW"/>
</dbReference>
<dbReference type="Pfam" id="PF11883">
    <property type="entry name" value="DUF3403"/>
    <property type="match status" value="1"/>
</dbReference>
<dbReference type="InterPro" id="IPR011009">
    <property type="entry name" value="Kinase-like_dom_sf"/>
</dbReference>
<comment type="caution">
    <text evidence="7">The sequence shown here is derived from an EMBL/GenBank/DDBJ whole genome shotgun (WGS) entry which is preliminary data.</text>
</comment>
<gene>
    <name evidence="7" type="ORF">Tci_860921</name>
</gene>
<dbReference type="Pfam" id="PF07714">
    <property type="entry name" value="PK_Tyr_Ser-Thr"/>
    <property type="match status" value="1"/>
</dbReference>
<dbReference type="FunFam" id="1.10.510.10:FF:001722">
    <property type="entry name" value="G-type lectin S-receptor-like serine/threonine-protein kinase B120"/>
    <property type="match status" value="1"/>
</dbReference>
<protein>
    <submittedName>
        <fullName evidence="7">Receptor-like serine/threonine-protein kinase SD1-8</fullName>
    </submittedName>
</protein>
<keyword evidence="7" id="KW-0675">Receptor</keyword>